<proteinExistence type="predicted"/>
<protein>
    <submittedName>
        <fullName evidence="1">Uncharacterized protein</fullName>
    </submittedName>
</protein>
<dbReference type="HOGENOM" id="CLU_3174194_0_0_0"/>
<keyword evidence="2" id="KW-1185">Reference proteome</keyword>
<dbReference type="Proteomes" id="UP000006844">
    <property type="component" value="Chromosome"/>
</dbReference>
<name>E8V3B1_TERSS</name>
<dbReference type="EMBL" id="CP002467">
    <property type="protein sequence ID" value="ADV82468.1"/>
    <property type="molecule type" value="Genomic_DNA"/>
</dbReference>
<gene>
    <name evidence="1" type="ordered locus">AciPR4_1661</name>
</gene>
<sequence>MSEAHPFAICWYAPRDPTLCGVKLRKEWGTGLWMLSQEGINLCEFVG</sequence>
<organism evidence="1 2">
    <name type="scientific">Terriglobus saanensis (strain ATCC BAA-1853 / DSM 23119 / SP1PR4)</name>
    <dbReference type="NCBI Taxonomy" id="401053"/>
    <lineage>
        <taxon>Bacteria</taxon>
        <taxon>Pseudomonadati</taxon>
        <taxon>Acidobacteriota</taxon>
        <taxon>Terriglobia</taxon>
        <taxon>Terriglobales</taxon>
        <taxon>Acidobacteriaceae</taxon>
        <taxon>Terriglobus</taxon>
    </lineage>
</organism>
<dbReference type="AlphaFoldDB" id="E8V3B1"/>
<evidence type="ECO:0000313" key="1">
    <source>
        <dbReference type="EMBL" id="ADV82468.1"/>
    </source>
</evidence>
<reference evidence="1 2" key="1">
    <citation type="journal article" date="2012" name="Stand. Genomic Sci.">
        <title>Complete genome sequence of Terriglobus saanensis type strain SP1PR4(T), an Acidobacteria from tundra soil.</title>
        <authorList>
            <person name="Rawat S.R."/>
            <person name="Mannisto M.K."/>
            <person name="Starovoytov V."/>
            <person name="Goodwin L."/>
            <person name="Nolan M."/>
            <person name="Hauser L."/>
            <person name="Land M."/>
            <person name="Davenport K.W."/>
            <person name="Woyke T."/>
            <person name="Haggblom M.M."/>
        </authorList>
    </citation>
    <scope>NUCLEOTIDE SEQUENCE</scope>
    <source>
        <strain evidence="2">ATCC BAA-1853 / DSM 23119 / SP1PR4</strain>
    </source>
</reference>
<accession>E8V3B1</accession>
<dbReference type="KEGG" id="tsa:AciPR4_1661"/>
<dbReference type="STRING" id="401053.AciPR4_1661"/>
<evidence type="ECO:0000313" key="2">
    <source>
        <dbReference type="Proteomes" id="UP000006844"/>
    </source>
</evidence>